<protein>
    <submittedName>
        <fullName evidence="3">DUF3106 domain-containing protein</fullName>
    </submittedName>
</protein>
<evidence type="ECO:0000313" key="4">
    <source>
        <dbReference type="Proteomes" id="UP000547058"/>
    </source>
</evidence>
<feature type="signal peptide" evidence="2">
    <location>
        <begin position="1"/>
        <end position="27"/>
    </location>
</feature>
<comment type="caution">
    <text evidence="3">The sequence shown here is derived from an EMBL/GenBank/DDBJ whole genome shotgun (WGS) entry which is preliminary data.</text>
</comment>
<dbReference type="InterPro" id="IPR021455">
    <property type="entry name" value="DUF3106"/>
</dbReference>
<dbReference type="Proteomes" id="UP000547058">
    <property type="component" value="Unassembled WGS sequence"/>
</dbReference>
<dbReference type="Pfam" id="PF11304">
    <property type="entry name" value="DUF3106"/>
    <property type="match status" value="1"/>
</dbReference>
<name>A0A7W3FNS0_9GAMM</name>
<dbReference type="EMBL" id="JACGXS010000007">
    <property type="protein sequence ID" value="MBA8682915.1"/>
    <property type="molecule type" value="Genomic_DNA"/>
</dbReference>
<evidence type="ECO:0000256" key="2">
    <source>
        <dbReference type="SAM" id="SignalP"/>
    </source>
</evidence>
<keyword evidence="4" id="KW-1185">Reference proteome</keyword>
<reference evidence="3 4" key="1">
    <citation type="submission" date="2020-08" db="EMBL/GenBank/DDBJ databases">
        <title>Stenotrophomonas tumulicola JCM 30961.</title>
        <authorList>
            <person name="Deng Y."/>
        </authorList>
    </citation>
    <scope>NUCLEOTIDE SEQUENCE [LARGE SCALE GENOMIC DNA]</scope>
    <source>
        <strain evidence="3 4">JCM 30961</strain>
    </source>
</reference>
<feature type="chain" id="PRO_5031204379" evidence="2">
    <location>
        <begin position="28"/>
        <end position="143"/>
    </location>
</feature>
<organism evidence="3 4">
    <name type="scientific">Stenotrophomonas tumulicola</name>
    <dbReference type="NCBI Taxonomy" id="1685415"/>
    <lineage>
        <taxon>Bacteria</taxon>
        <taxon>Pseudomonadati</taxon>
        <taxon>Pseudomonadota</taxon>
        <taxon>Gammaproteobacteria</taxon>
        <taxon>Lysobacterales</taxon>
        <taxon>Lysobacteraceae</taxon>
        <taxon>Stenotrophomonas</taxon>
    </lineage>
</organism>
<keyword evidence="2" id="KW-0732">Signal</keyword>
<feature type="compositionally biased region" description="Basic and acidic residues" evidence="1">
    <location>
        <begin position="75"/>
        <end position="98"/>
    </location>
</feature>
<evidence type="ECO:0000256" key="1">
    <source>
        <dbReference type="SAM" id="MobiDB-lite"/>
    </source>
</evidence>
<feature type="region of interest" description="Disordered" evidence="1">
    <location>
        <begin position="65"/>
        <end position="143"/>
    </location>
</feature>
<sequence>MKTDRRSFLLPLLLVLVSASGAVSAQASPPAWEQLTPAQREALVAPVRDRWNSAPPEQRQRMLRHGERWQAMTPEQREQARTGMRRFDGMSAEQREQARALFAKMRGMTPEQRGELRKQWGSMNSEQRRQWIRDNPPPQRDRD</sequence>
<evidence type="ECO:0000313" key="3">
    <source>
        <dbReference type="EMBL" id="MBA8682915.1"/>
    </source>
</evidence>
<dbReference type="AlphaFoldDB" id="A0A7W3FNS0"/>
<accession>A0A7W3FNS0</accession>
<dbReference type="RefSeq" id="WP_182340043.1">
    <property type="nucleotide sequence ID" value="NZ_JACGXS010000007.1"/>
</dbReference>
<proteinExistence type="predicted"/>
<gene>
    <name evidence="3" type="ORF">H4O11_14015</name>
</gene>